<sequence>MIGIGILHFLKKEDAYQLIKKMQENTLTGGFHFLICMSSEENSNDKIHFYPNKEVLSKLYSGWEIVHNTPCLSKKHGETMHQHKVIILLAKKI</sequence>
<dbReference type="Gene3D" id="3.40.50.150">
    <property type="entry name" value="Vaccinia Virus protein VP39"/>
    <property type="match status" value="1"/>
</dbReference>
<dbReference type="Pfam" id="PF03848">
    <property type="entry name" value="TehB"/>
    <property type="match status" value="1"/>
</dbReference>
<dbReference type="InterPro" id="IPR029063">
    <property type="entry name" value="SAM-dependent_MTases_sf"/>
</dbReference>
<gene>
    <name evidence="2" type="ORF">S01H4_17634</name>
</gene>
<dbReference type="InterPro" id="IPR015985">
    <property type="entry name" value="TehB-like_dom"/>
</dbReference>
<dbReference type="EMBL" id="BART01007781">
    <property type="protein sequence ID" value="GAG63387.1"/>
    <property type="molecule type" value="Genomic_DNA"/>
</dbReference>
<dbReference type="AlphaFoldDB" id="X0ZZQ6"/>
<protein>
    <recommendedName>
        <fullName evidence="1">Tellurite resistance methyltransferase TehB-like domain-containing protein</fullName>
    </recommendedName>
</protein>
<feature type="domain" description="Tellurite resistance methyltransferase TehB-like" evidence="1">
    <location>
        <begin position="6"/>
        <end position="70"/>
    </location>
</feature>
<evidence type="ECO:0000259" key="1">
    <source>
        <dbReference type="Pfam" id="PF03848"/>
    </source>
</evidence>
<accession>X0ZZQ6</accession>
<organism evidence="2">
    <name type="scientific">marine sediment metagenome</name>
    <dbReference type="NCBI Taxonomy" id="412755"/>
    <lineage>
        <taxon>unclassified sequences</taxon>
        <taxon>metagenomes</taxon>
        <taxon>ecological metagenomes</taxon>
    </lineage>
</organism>
<name>X0ZZQ6_9ZZZZ</name>
<evidence type="ECO:0000313" key="2">
    <source>
        <dbReference type="EMBL" id="GAG63387.1"/>
    </source>
</evidence>
<comment type="caution">
    <text evidence="2">The sequence shown here is derived from an EMBL/GenBank/DDBJ whole genome shotgun (WGS) entry which is preliminary data.</text>
</comment>
<proteinExistence type="predicted"/>
<reference evidence="2" key="1">
    <citation type="journal article" date="2014" name="Front. Microbiol.">
        <title>High frequency of phylogenetically diverse reductive dehalogenase-homologous genes in deep subseafloor sedimentary metagenomes.</title>
        <authorList>
            <person name="Kawai M."/>
            <person name="Futagami T."/>
            <person name="Toyoda A."/>
            <person name="Takaki Y."/>
            <person name="Nishi S."/>
            <person name="Hori S."/>
            <person name="Arai W."/>
            <person name="Tsubouchi T."/>
            <person name="Morono Y."/>
            <person name="Uchiyama I."/>
            <person name="Ito T."/>
            <person name="Fujiyama A."/>
            <person name="Inagaki F."/>
            <person name="Takami H."/>
        </authorList>
    </citation>
    <scope>NUCLEOTIDE SEQUENCE</scope>
    <source>
        <strain evidence="2">Expedition CK06-06</strain>
    </source>
</reference>